<evidence type="ECO:0000313" key="2">
    <source>
        <dbReference type="Proteomes" id="UP000270046"/>
    </source>
</evidence>
<proteinExistence type="predicted"/>
<evidence type="ECO:0000313" key="1">
    <source>
        <dbReference type="EMBL" id="AYL96373.1"/>
    </source>
</evidence>
<dbReference type="EMBL" id="CP032869">
    <property type="protein sequence ID" value="AYL96373.1"/>
    <property type="molecule type" value="Genomic_DNA"/>
</dbReference>
<protein>
    <submittedName>
        <fullName evidence="1">Uncharacterized protein</fullName>
    </submittedName>
</protein>
<dbReference type="OrthoDB" id="793520at2"/>
<accession>A0A494VY07</accession>
<name>A0A494VY07_9SPHI</name>
<reference evidence="1 2" key="1">
    <citation type="submission" date="2018-10" db="EMBL/GenBank/DDBJ databases">
        <title>Genome sequencing of Mucilaginibacter sp. HYN0043.</title>
        <authorList>
            <person name="Kim M."/>
            <person name="Yi H."/>
        </authorList>
    </citation>
    <scope>NUCLEOTIDE SEQUENCE [LARGE SCALE GENOMIC DNA]</scope>
    <source>
        <strain evidence="1 2">HYN0043</strain>
    </source>
</reference>
<dbReference type="KEGG" id="muh:HYN43_014190"/>
<organism evidence="1 2">
    <name type="scientific">Mucilaginibacter celer</name>
    <dbReference type="NCBI Taxonomy" id="2305508"/>
    <lineage>
        <taxon>Bacteria</taxon>
        <taxon>Pseudomonadati</taxon>
        <taxon>Bacteroidota</taxon>
        <taxon>Sphingobacteriia</taxon>
        <taxon>Sphingobacteriales</taxon>
        <taxon>Sphingobacteriaceae</taxon>
        <taxon>Mucilaginibacter</taxon>
    </lineage>
</organism>
<sequence length="146" mass="17244">MITIYCKCRFKYEFYNMQILRIGKAMWSHDYDLATLGLANEAGALFAFTPPPHHYNGEIILTPKSIVLDGDSYEHIPLDSLEQLYLGFDEFYTRSMVRNAGMFWQPLRLRYKYKDEVKTIYLIIDHGFFGAKNQLWFNVLKQLLAR</sequence>
<dbReference type="AlphaFoldDB" id="A0A494VY07"/>
<dbReference type="RefSeq" id="WP_119409971.1">
    <property type="nucleotide sequence ID" value="NZ_CP032869.1"/>
</dbReference>
<gene>
    <name evidence="1" type="ORF">HYN43_014190</name>
</gene>
<dbReference type="Proteomes" id="UP000270046">
    <property type="component" value="Chromosome"/>
</dbReference>
<keyword evidence="2" id="KW-1185">Reference proteome</keyword>